<dbReference type="InterPro" id="IPR025835">
    <property type="entry name" value="Thiopurine_S-MeTrfase"/>
</dbReference>
<dbReference type="AlphaFoldDB" id="A0AA37TJ33"/>
<dbReference type="EC" id="2.1.1.67" evidence="4 9"/>
<keyword evidence="5 9" id="KW-0963">Cytoplasm</keyword>
<feature type="binding site" evidence="9">
    <location>
        <position position="66"/>
    </location>
    <ligand>
        <name>S-adenosyl-L-methionine</name>
        <dbReference type="ChEBI" id="CHEBI:59789"/>
    </ligand>
</feature>
<comment type="caution">
    <text evidence="10">The sequence shown here is derived from an EMBL/GenBank/DDBJ whole genome shotgun (WGS) entry which is preliminary data.</text>
</comment>
<dbReference type="RefSeq" id="WP_095497952.1">
    <property type="nucleotide sequence ID" value="NZ_BSPO01000001.1"/>
</dbReference>
<dbReference type="GO" id="GO:0032259">
    <property type="term" value="P:methylation"/>
    <property type="evidence" value="ECO:0007669"/>
    <property type="project" value="UniProtKB-KW"/>
</dbReference>
<evidence type="ECO:0000313" key="11">
    <source>
        <dbReference type="Proteomes" id="UP001157439"/>
    </source>
</evidence>
<dbReference type="InterPro" id="IPR029063">
    <property type="entry name" value="SAM-dependent_MTases_sf"/>
</dbReference>
<dbReference type="FunFam" id="3.40.50.150:FF:000101">
    <property type="entry name" value="Thiopurine S-methyltransferase"/>
    <property type="match status" value="1"/>
</dbReference>
<dbReference type="Proteomes" id="UP001157439">
    <property type="component" value="Unassembled WGS sequence"/>
</dbReference>
<dbReference type="PROSITE" id="PS51585">
    <property type="entry name" value="SAM_MT_TPMT"/>
    <property type="match status" value="1"/>
</dbReference>
<keyword evidence="6 9" id="KW-0489">Methyltransferase</keyword>
<dbReference type="GO" id="GO:0005737">
    <property type="term" value="C:cytoplasm"/>
    <property type="evidence" value="ECO:0007669"/>
    <property type="project" value="UniProtKB-SubCell"/>
</dbReference>
<dbReference type="InterPro" id="IPR008854">
    <property type="entry name" value="TPMT"/>
</dbReference>
<reference evidence="10 11" key="1">
    <citation type="journal article" date="2014" name="Int. J. Syst. Evol. Microbiol.">
        <title>Complete genome sequence of Corynebacterium casei LMG S-19264T (=DSM 44701T), isolated from a smear-ripened cheese.</title>
        <authorList>
            <consortium name="US DOE Joint Genome Institute (JGI-PGF)"/>
            <person name="Walter F."/>
            <person name="Albersmeier A."/>
            <person name="Kalinowski J."/>
            <person name="Ruckert C."/>
        </authorList>
    </citation>
    <scope>NUCLEOTIDE SEQUENCE [LARGE SCALE GENOMIC DNA]</scope>
    <source>
        <strain evidence="10 11">NBRC 112785</strain>
    </source>
</reference>
<name>A0AA37TJ33_9GAMM</name>
<dbReference type="NCBIfam" id="TIGR03840">
    <property type="entry name" value="TMPT_Se_Te"/>
    <property type="match status" value="1"/>
</dbReference>
<feature type="binding site" evidence="9">
    <location>
        <position position="10"/>
    </location>
    <ligand>
        <name>S-adenosyl-L-methionine</name>
        <dbReference type="ChEBI" id="CHEBI:59789"/>
    </ligand>
</feature>
<dbReference type="InterPro" id="IPR022474">
    <property type="entry name" value="Thiopur_S-MeTfrase_Se/Te_detox"/>
</dbReference>
<comment type="catalytic activity">
    <reaction evidence="1 9">
        <text>S-adenosyl-L-methionine + a thiopurine = S-adenosyl-L-homocysteine + a thiopurine S-methylether.</text>
        <dbReference type="EC" id="2.1.1.67"/>
    </reaction>
</comment>
<evidence type="ECO:0000256" key="1">
    <source>
        <dbReference type="ARBA" id="ARBA00000903"/>
    </source>
</evidence>
<evidence type="ECO:0000256" key="2">
    <source>
        <dbReference type="ARBA" id="ARBA00004496"/>
    </source>
</evidence>
<evidence type="ECO:0000256" key="8">
    <source>
        <dbReference type="ARBA" id="ARBA00022691"/>
    </source>
</evidence>
<dbReference type="Pfam" id="PF05724">
    <property type="entry name" value="TPMT"/>
    <property type="match status" value="1"/>
</dbReference>
<evidence type="ECO:0000256" key="6">
    <source>
        <dbReference type="ARBA" id="ARBA00022603"/>
    </source>
</evidence>
<feature type="binding site" evidence="9">
    <location>
        <position position="123"/>
    </location>
    <ligand>
        <name>S-adenosyl-L-methionine</name>
        <dbReference type="ChEBI" id="CHEBI:59789"/>
    </ligand>
</feature>
<proteinExistence type="inferred from homology"/>
<dbReference type="GO" id="GO:0010038">
    <property type="term" value="P:response to metal ion"/>
    <property type="evidence" value="ECO:0007669"/>
    <property type="project" value="InterPro"/>
</dbReference>
<accession>A0AA37TJ33</accession>
<keyword evidence="7 9" id="KW-0808">Transferase</keyword>
<evidence type="ECO:0000256" key="9">
    <source>
        <dbReference type="HAMAP-Rule" id="MF_00812"/>
    </source>
</evidence>
<feature type="binding site" evidence="9">
    <location>
        <position position="45"/>
    </location>
    <ligand>
        <name>S-adenosyl-L-methionine</name>
        <dbReference type="ChEBI" id="CHEBI:59789"/>
    </ligand>
</feature>
<evidence type="ECO:0000256" key="4">
    <source>
        <dbReference type="ARBA" id="ARBA00011905"/>
    </source>
</evidence>
<dbReference type="Gene3D" id="3.40.50.150">
    <property type="entry name" value="Vaccinia Virus protein VP39"/>
    <property type="match status" value="1"/>
</dbReference>
<dbReference type="SUPFAM" id="SSF53335">
    <property type="entry name" value="S-adenosyl-L-methionine-dependent methyltransferases"/>
    <property type="match status" value="1"/>
</dbReference>
<evidence type="ECO:0000256" key="5">
    <source>
        <dbReference type="ARBA" id="ARBA00022490"/>
    </source>
</evidence>
<keyword evidence="8 9" id="KW-0949">S-adenosyl-L-methionine</keyword>
<dbReference type="GO" id="GO:0008119">
    <property type="term" value="F:thiopurine S-methyltransferase activity"/>
    <property type="evidence" value="ECO:0007669"/>
    <property type="project" value="UniProtKB-UniRule"/>
</dbReference>
<organism evidence="10 11">
    <name type="scientific">Paraferrimonas haliotis</name>
    <dbReference type="NCBI Taxonomy" id="2013866"/>
    <lineage>
        <taxon>Bacteria</taxon>
        <taxon>Pseudomonadati</taxon>
        <taxon>Pseudomonadota</taxon>
        <taxon>Gammaproteobacteria</taxon>
        <taxon>Alteromonadales</taxon>
        <taxon>Ferrimonadaceae</taxon>
        <taxon>Paraferrimonas</taxon>
    </lineage>
</organism>
<dbReference type="CDD" id="cd02440">
    <property type="entry name" value="AdoMet_MTases"/>
    <property type="match status" value="1"/>
</dbReference>
<dbReference type="NCBIfam" id="NF009732">
    <property type="entry name" value="PRK13255.1"/>
    <property type="match status" value="1"/>
</dbReference>
<evidence type="ECO:0000256" key="7">
    <source>
        <dbReference type="ARBA" id="ARBA00022679"/>
    </source>
</evidence>
<dbReference type="HAMAP" id="MF_00812">
    <property type="entry name" value="Thiopur_methtran"/>
    <property type="match status" value="1"/>
</dbReference>
<protein>
    <recommendedName>
        <fullName evidence="4 9">Thiopurine S-methyltransferase</fullName>
        <ecNumber evidence="4 9">2.1.1.67</ecNumber>
    </recommendedName>
    <alternativeName>
        <fullName evidence="9">Thiopurine methyltransferase</fullName>
    </alternativeName>
</protein>
<comment type="subcellular location">
    <subcellularLocation>
        <location evidence="2 9">Cytoplasm</location>
    </subcellularLocation>
</comment>
<sequence>MTPDFWHERWRNQQIGFHLSQVNPLLVKHWPSLGADDSAQVLVPLCGKSLDLTYFMAAHSKVVGCELNQSAVEQFFAETDLPYDVIQVAQLACYQTERLSLYQGDFFELSLNEVGRCDFFYDRAAMIAWPESMRSRYLEQLAHLLPAGAKGLLITLDYPQHQIDGPPFAVTENWLEDNLAKHFSFELLESNDILSDSPKFVKKGVQRLVENSYYLTKK</sequence>
<evidence type="ECO:0000256" key="3">
    <source>
        <dbReference type="ARBA" id="ARBA00008145"/>
    </source>
</evidence>
<comment type="similarity">
    <text evidence="3 9">Belongs to the class I-like SAM-binding methyltransferase superfamily. TPMT family.</text>
</comment>
<keyword evidence="11" id="KW-1185">Reference proteome</keyword>
<evidence type="ECO:0000313" key="10">
    <source>
        <dbReference type="EMBL" id="GLS82402.1"/>
    </source>
</evidence>
<dbReference type="EMBL" id="BSPO01000001">
    <property type="protein sequence ID" value="GLS82402.1"/>
    <property type="molecule type" value="Genomic_DNA"/>
</dbReference>
<dbReference type="PANTHER" id="PTHR10259">
    <property type="entry name" value="THIOPURINE S-METHYLTRANSFERASE"/>
    <property type="match status" value="1"/>
</dbReference>
<dbReference type="PIRSF" id="PIRSF023956">
    <property type="entry name" value="Thiopurine_S-methyltransferase"/>
    <property type="match status" value="1"/>
</dbReference>
<dbReference type="PANTHER" id="PTHR10259:SF11">
    <property type="entry name" value="THIOPURINE S-METHYLTRANSFERASE"/>
    <property type="match status" value="1"/>
</dbReference>
<gene>
    <name evidence="9 10" type="primary">tpm</name>
    <name evidence="10" type="ORF">GCM10007894_03790</name>
</gene>